<accession>A0ABR1XAL9</accession>
<dbReference type="Proteomes" id="UP001433268">
    <property type="component" value="Unassembled WGS sequence"/>
</dbReference>
<proteinExistence type="predicted"/>
<reference evidence="1 2" key="1">
    <citation type="submission" date="2023-01" db="EMBL/GenBank/DDBJ databases">
        <title>Analysis of 21 Apiospora genomes using comparative genomics revels a genus with tremendous synthesis potential of carbohydrate active enzymes and secondary metabolites.</title>
        <authorList>
            <person name="Sorensen T."/>
        </authorList>
    </citation>
    <scope>NUCLEOTIDE SEQUENCE [LARGE SCALE GENOMIC DNA]</scope>
    <source>
        <strain evidence="1 2">CBS 114990</strain>
    </source>
</reference>
<gene>
    <name evidence="1" type="ORF">PG997_000328</name>
</gene>
<organism evidence="1 2">
    <name type="scientific">Apiospora hydei</name>
    <dbReference type="NCBI Taxonomy" id="1337664"/>
    <lineage>
        <taxon>Eukaryota</taxon>
        <taxon>Fungi</taxon>
        <taxon>Dikarya</taxon>
        <taxon>Ascomycota</taxon>
        <taxon>Pezizomycotina</taxon>
        <taxon>Sordariomycetes</taxon>
        <taxon>Xylariomycetidae</taxon>
        <taxon>Amphisphaeriales</taxon>
        <taxon>Apiosporaceae</taxon>
        <taxon>Apiospora</taxon>
    </lineage>
</organism>
<dbReference type="RefSeq" id="XP_066674416.1">
    <property type="nucleotide sequence ID" value="XM_066804643.1"/>
</dbReference>
<comment type="caution">
    <text evidence="1">The sequence shown here is derived from an EMBL/GenBank/DDBJ whole genome shotgun (WGS) entry which is preliminary data.</text>
</comment>
<evidence type="ECO:0000313" key="1">
    <source>
        <dbReference type="EMBL" id="KAK8093643.1"/>
    </source>
</evidence>
<sequence length="112" mass="12874">MESEVLQFGYGTLTETEREDRCAKGIRLKGLGAVSRDDRDGPGNRTIVREDKYALQQGIFFESHPVKPGLWRFRARADDIISFTTAEKLNPSTMDSYHLFPAFFLLFFFLCD</sequence>
<evidence type="ECO:0000313" key="2">
    <source>
        <dbReference type="Proteomes" id="UP001433268"/>
    </source>
</evidence>
<name>A0ABR1XAL9_9PEZI</name>
<dbReference type="GeneID" id="92037703"/>
<protein>
    <submittedName>
        <fullName evidence="1">NRPS-like protein biosynthetic cluster</fullName>
    </submittedName>
</protein>
<keyword evidence="2" id="KW-1185">Reference proteome</keyword>
<dbReference type="EMBL" id="JAQQWN010000002">
    <property type="protein sequence ID" value="KAK8093643.1"/>
    <property type="molecule type" value="Genomic_DNA"/>
</dbReference>